<evidence type="ECO:0000313" key="2">
    <source>
        <dbReference type="EMBL" id="KAA8644039.1"/>
    </source>
</evidence>
<sequence>MFRSDSQPSKLRRASLLPRIRRTLKAPDRPIAIRKECITDRKTTLVLRPYGDAQSEVAYQICDLDGVTQLTVSGHKFGGRSCREFRDSSGLPLFELHKKSSFRTGWCVTLPGCVSANIATGGLRRSFSSSVESFYLSFENVAALDCKHKEDKQLTLEIERFGNALASFDIVDGDRKVAEVRESIPHNRTLALMPGSKRGWRPAIDIIIMPHVDITLATVIAVIASDSTFTANY</sequence>
<keyword evidence="4" id="KW-1185">Reference proteome</keyword>
<dbReference type="AlphaFoldDB" id="A0A4S3JKR6"/>
<dbReference type="Proteomes" id="UP000324241">
    <property type="component" value="Unassembled WGS sequence"/>
</dbReference>
<comment type="similarity">
    <text evidence="1">Belongs to the LOR family.</text>
</comment>
<protein>
    <recommendedName>
        <fullName evidence="6">Tubby C-terminal domain-containing protein</fullName>
    </recommendedName>
</protein>
<dbReference type="VEuPathDB" id="FungiDB:EYZ11_004474"/>
<evidence type="ECO:0000313" key="3">
    <source>
        <dbReference type="EMBL" id="THC96053.1"/>
    </source>
</evidence>
<organism evidence="3 4">
    <name type="scientific">Aspergillus tanneri</name>
    <dbReference type="NCBI Taxonomy" id="1220188"/>
    <lineage>
        <taxon>Eukaryota</taxon>
        <taxon>Fungi</taxon>
        <taxon>Dikarya</taxon>
        <taxon>Ascomycota</taxon>
        <taxon>Pezizomycotina</taxon>
        <taxon>Eurotiomycetes</taxon>
        <taxon>Eurotiomycetidae</taxon>
        <taxon>Eurotiales</taxon>
        <taxon>Aspergillaceae</taxon>
        <taxon>Aspergillus</taxon>
        <taxon>Aspergillus subgen. Circumdati</taxon>
    </lineage>
</organism>
<evidence type="ECO:0000313" key="4">
    <source>
        <dbReference type="Proteomes" id="UP000308092"/>
    </source>
</evidence>
<evidence type="ECO:0000313" key="5">
    <source>
        <dbReference type="Proteomes" id="UP000324241"/>
    </source>
</evidence>
<dbReference type="SUPFAM" id="SSF54518">
    <property type="entry name" value="Tubby C-terminal domain-like"/>
    <property type="match status" value="1"/>
</dbReference>
<dbReference type="Pfam" id="PF04525">
    <property type="entry name" value="LOR"/>
    <property type="match status" value="1"/>
</dbReference>
<dbReference type="InterPro" id="IPR038595">
    <property type="entry name" value="LOR_sf"/>
</dbReference>
<dbReference type="InterPro" id="IPR025659">
    <property type="entry name" value="Tubby-like_C"/>
</dbReference>
<dbReference type="Proteomes" id="UP000308092">
    <property type="component" value="Unassembled WGS sequence"/>
</dbReference>
<dbReference type="OrthoDB" id="97518at2759"/>
<reference evidence="2 5" key="2">
    <citation type="submission" date="2019-08" db="EMBL/GenBank/DDBJ databases">
        <title>The genome sequence of a newly discovered highly antifungal drug resistant Aspergillus species, Aspergillus tanneri NIH 1004.</title>
        <authorList>
            <person name="Mounaud S."/>
            <person name="Singh I."/>
            <person name="Joardar V."/>
            <person name="Pakala S."/>
            <person name="Pakala S."/>
            <person name="Venepally P."/>
            <person name="Chung J.K."/>
            <person name="Losada L."/>
            <person name="Nierman W.C."/>
        </authorList>
    </citation>
    <scope>NUCLEOTIDE SEQUENCE [LARGE SCALE GENOMIC DNA]</scope>
    <source>
        <strain evidence="2 5">NIH1004</strain>
    </source>
</reference>
<evidence type="ECO:0000256" key="1">
    <source>
        <dbReference type="ARBA" id="ARBA00005437"/>
    </source>
</evidence>
<name>A0A4S3JKR6_9EURO</name>
<comment type="caution">
    <text evidence="3">The sequence shown here is derived from an EMBL/GenBank/DDBJ whole genome shotgun (WGS) entry which is preliminary data.</text>
</comment>
<dbReference type="Gene3D" id="2.40.160.200">
    <property type="entry name" value="LURP1-related"/>
    <property type="match status" value="1"/>
</dbReference>
<evidence type="ECO:0008006" key="6">
    <source>
        <dbReference type="Google" id="ProtNLM"/>
    </source>
</evidence>
<proteinExistence type="inferred from homology"/>
<dbReference type="GeneID" id="54330938"/>
<dbReference type="RefSeq" id="XP_033423400.1">
    <property type="nucleotide sequence ID" value="XM_033572848.1"/>
</dbReference>
<dbReference type="EMBL" id="QUQM01000006">
    <property type="protein sequence ID" value="KAA8644039.1"/>
    <property type="molecule type" value="Genomic_DNA"/>
</dbReference>
<gene>
    <name evidence="2" type="ORF">ATNIH1004_008236</name>
    <name evidence="3" type="ORF">EYZ11_004474</name>
</gene>
<reference evidence="3 4" key="1">
    <citation type="submission" date="2019-03" db="EMBL/GenBank/DDBJ databases">
        <title>The genome sequence of a newly discovered highly antifungal drug resistant Aspergillus species, Aspergillus tanneri NIH 1004.</title>
        <authorList>
            <person name="Mounaud S."/>
            <person name="Singh I."/>
            <person name="Joardar V."/>
            <person name="Pakala S."/>
            <person name="Pakala S."/>
            <person name="Venepally P."/>
            <person name="Hoover J."/>
            <person name="Nierman W."/>
            <person name="Chung J."/>
            <person name="Losada L."/>
        </authorList>
    </citation>
    <scope>NUCLEOTIDE SEQUENCE [LARGE SCALE GENOMIC DNA]</scope>
    <source>
        <strain evidence="3 4">NIH1004</strain>
    </source>
</reference>
<dbReference type="EMBL" id="SOSA01000130">
    <property type="protein sequence ID" value="THC96053.1"/>
    <property type="molecule type" value="Genomic_DNA"/>
</dbReference>
<accession>A0A4S3JKR6</accession>
<dbReference type="InterPro" id="IPR007612">
    <property type="entry name" value="LOR"/>
</dbReference>